<keyword evidence="4" id="KW-0997">Cell inner membrane</keyword>
<protein>
    <submittedName>
        <fullName evidence="11">Probable membrane protein</fullName>
    </submittedName>
</protein>
<sequence length="395" mass="42527">MSESGSKRISMSKRGFWLVAGGVLLAGVIGGLAAIRHKTPEKGERSPVVAVMPVIRMDMPVTLGSLGTITASQTVIIRSRVDGQLEKLHFADGQEVRAGQLLAELDPRPFQAQLLQAQGQLQKDEALLANARLDLARYRQLQQQDSIARQQVETQAALVRQYEGTVKIDQGLVSNAQLQLDYSRITAPFSGRLGIRQVDPGNLIHAADTSGLVSMTRIRPINVAFSVPETRLGEVTAAMHAAGKQPLLIEVWDRDRHARLGTGRLLALDNQVNAANGSVAIKGELANEDGSLFPNQFVNVSLRLGTLSGATVVPEAAVQTGRDGSYVYVVQAGGNAAMKPVRMLHKDGERMAVAGDVRPGEQVIVDGLDKVRDGQKVKMADEHRQDKSHGKKLAG</sequence>
<evidence type="ECO:0000256" key="2">
    <source>
        <dbReference type="ARBA" id="ARBA00009477"/>
    </source>
</evidence>
<dbReference type="Gene3D" id="2.40.420.20">
    <property type="match status" value="1"/>
</dbReference>
<name>C1D735_LARHH</name>
<keyword evidence="3" id="KW-1003">Cell membrane</keyword>
<evidence type="ECO:0000259" key="9">
    <source>
        <dbReference type="Pfam" id="PF25944"/>
    </source>
</evidence>
<comment type="similarity">
    <text evidence="2">Belongs to the membrane fusion protein (MFP) (TC 8.A.1) family.</text>
</comment>
<reference evidence="11 12" key="1">
    <citation type="journal article" date="2009" name="PLoS Genet.">
        <title>The complete genome and proteome of Laribacter hongkongensis reveal potential mechanisms for adaptations to different temperatures and habitats.</title>
        <authorList>
            <person name="Woo P.C."/>
            <person name="Lau S.K."/>
            <person name="Tse H."/>
            <person name="Teng J.L."/>
            <person name="Curreem S.O."/>
            <person name="Tsang A.K."/>
            <person name="Fan R.Y."/>
            <person name="Wong G.K."/>
            <person name="Huang Y."/>
            <person name="Loman N.J."/>
            <person name="Snyder L.A."/>
            <person name="Cai J.J."/>
            <person name="Huang J.D."/>
            <person name="Mak W."/>
            <person name="Pallen M.J."/>
            <person name="Lok S."/>
            <person name="Yuen K.Y."/>
        </authorList>
    </citation>
    <scope>NUCLEOTIDE SEQUENCE [LARGE SCALE GENOMIC DNA]</scope>
    <source>
        <strain evidence="11 12">HLHK9</strain>
    </source>
</reference>
<evidence type="ECO:0000259" key="7">
    <source>
        <dbReference type="Pfam" id="PF25876"/>
    </source>
</evidence>
<dbReference type="GO" id="GO:0015562">
    <property type="term" value="F:efflux transmembrane transporter activity"/>
    <property type="evidence" value="ECO:0007669"/>
    <property type="project" value="TreeGrafter"/>
</dbReference>
<dbReference type="SUPFAM" id="SSF111369">
    <property type="entry name" value="HlyD-like secretion proteins"/>
    <property type="match status" value="1"/>
</dbReference>
<dbReference type="Pfam" id="PF25917">
    <property type="entry name" value="BSH_RND"/>
    <property type="match status" value="1"/>
</dbReference>
<organism evidence="11 12">
    <name type="scientific">Laribacter hongkongensis (strain HLHK9)</name>
    <dbReference type="NCBI Taxonomy" id="557598"/>
    <lineage>
        <taxon>Bacteria</taxon>
        <taxon>Pseudomonadati</taxon>
        <taxon>Pseudomonadota</taxon>
        <taxon>Betaproteobacteria</taxon>
        <taxon>Neisseriales</taxon>
        <taxon>Aquaspirillaceae</taxon>
        <taxon>Laribacter</taxon>
    </lineage>
</organism>
<evidence type="ECO:0000259" key="10">
    <source>
        <dbReference type="Pfam" id="PF25989"/>
    </source>
</evidence>
<dbReference type="Proteomes" id="UP000002010">
    <property type="component" value="Chromosome"/>
</dbReference>
<dbReference type="InterPro" id="IPR006143">
    <property type="entry name" value="RND_pump_MFP"/>
</dbReference>
<dbReference type="Pfam" id="PF25876">
    <property type="entry name" value="HH_MFP_RND"/>
    <property type="match status" value="1"/>
</dbReference>
<evidence type="ECO:0000256" key="6">
    <source>
        <dbReference type="SAM" id="MobiDB-lite"/>
    </source>
</evidence>
<feature type="domain" description="Multidrug resistance protein MdtA-like barrel-sandwich hybrid" evidence="8">
    <location>
        <begin position="74"/>
        <end position="214"/>
    </location>
</feature>
<dbReference type="KEGG" id="lhk:LHK_01285"/>
<dbReference type="EMBL" id="CP001154">
    <property type="protein sequence ID" value="ACO74275.1"/>
    <property type="molecule type" value="Genomic_DNA"/>
</dbReference>
<comment type="subcellular location">
    <subcellularLocation>
        <location evidence="1">Cell membrane</location>
    </subcellularLocation>
</comment>
<dbReference type="PANTHER" id="PTHR30469:SF12">
    <property type="entry name" value="MULTIDRUG RESISTANCE PROTEIN MDTA"/>
    <property type="match status" value="1"/>
</dbReference>
<dbReference type="Gene3D" id="1.10.287.470">
    <property type="entry name" value="Helix hairpin bin"/>
    <property type="match status" value="1"/>
</dbReference>
<evidence type="ECO:0000313" key="11">
    <source>
        <dbReference type="EMBL" id="ACO74275.1"/>
    </source>
</evidence>
<dbReference type="Gene3D" id="2.40.50.100">
    <property type="match status" value="1"/>
</dbReference>
<evidence type="ECO:0000256" key="4">
    <source>
        <dbReference type="ARBA" id="ARBA00022519"/>
    </source>
</evidence>
<proteinExistence type="inferred from homology"/>
<feature type="domain" description="YknX-like C-terminal permuted SH3-like" evidence="10">
    <location>
        <begin position="311"/>
        <end position="378"/>
    </location>
</feature>
<evidence type="ECO:0000256" key="5">
    <source>
        <dbReference type="ARBA" id="ARBA00023136"/>
    </source>
</evidence>
<dbReference type="InterPro" id="IPR058625">
    <property type="entry name" value="MdtA-like_BSH"/>
</dbReference>
<dbReference type="GO" id="GO:1990281">
    <property type="term" value="C:efflux pump complex"/>
    <property type="evidence" value="ECO:0007669"/>
    <property type="project" value="TreeGrafter"/>
</dbReference>
<dbReference type="PANTHER" id="PTHR30469">
    <property type="entry name" value="MULTIDRUG RESISTANCE PROTEIN MDTA"/>
    <property type="match status" value="1"/>
</dbReference>
<keyword evidence="5" id="KW-0472">Membrane</keyword>
<evidence type="ECO:0000256" key="3">
    <source>
        <dbReference type="ARBA" id="ARBA00022475"/>
    </source>
</evidence>
<keyword evidence="12" id="KW-1185">Reference proteome</keyword>
<feature type="domain" description="Multidrug resistance protein MdtA-like beta-barrel" evidence="9">
    <location>
        <begin position="220"/>
        <end position="305"/>
    </location>
</feature>
<dbReference type="Pfam" id="PF25989">
    <property type="entry name" value="YknX_C"/>
    <property type="match status" value="1"/>
</dbReference>
<evidence type="ECO:0000259" key="8">
    <source>
        <dbReference type="Pfam" id="PF25917"/>
    </source>
</evidence>
<gene>
    <name evidence="11" type="ordered locus">LHK_01285</name>
</gene>
<dbReference type="STRING" id="557598.LHK_01285"/>
<dbReference type="Gene3D" id="2.40.30.170">
    <property type="match status" value="1"/>
</dbReference>
<dbReference type="Pfam" id="PF25944">
    <property type="entry name" value="Beta-barrel_RND"/>
    <property type="match status" value="1"/>
</dbReference>
<dbReference type="HOGENOM" id="CLU_018816_2_0_4"/>
<dbReference type="InterPro" id="IPR058637">
    <property type="entry name" value="YknX-like_C"/>
</dbReference>
<dbReference type="InterPro" id="IPR058626">
    <property type="entry name" value="MdtA-like_b-barrel"/>
</dbReference>
<dbReference type="eggNOG" id="COG0845">
    <property type="taxonomic scope" value="Bacteria"/>
</dbReference>
<dbReference type="AlphaFoldDB" id="C1D735"/>
<dbReference type="NCBIfam" id="TIGR01730">
    <property type="entry name" value="RND_mfp"/>
    <property type="match status" value="1"/>
</dbReference>
<feature type="region of interest" description="Disordered" evidence="6">
    <location>
        <begin position="374"/>
        <end position="395"/>
    </location>
</feature>
<feature type="compositionally biased region" description="Basic and acidic residues" evidence="6">
    <location>
        <begin position="374"/>
        <end position="388"/>
    </location>
</feature>
<accession>C1D735</accession>
<evidence type="ECO:0000313" key="12">
    <source>
        <dbReference type="Proteomes" id="UP000002010"/>
    </source>
</evidence>
<evidence type="ECO:0000256" key="1">
    <source>
        <dbReference type="ARBA" id="ARBA00004236"/>
    </source>
</evidence>
<feature type="domain" description="Multidrug resistance protein MdtA-like alpha-helical hairpin" evidence="7">
    <location>
        <begin position="113"/>
        <end position="183"/>
    </location>
</feature>
<dbReference type="InterPro" id="IPR058624">
    <property type="entry name" value="MdtA-like_HH"/>
</dbReference>